<gene>
    <name evidence="5" type="ORF">HYC85_016638</name>
</gene>
<dbReference type="Gene3D" id="3.40.50.300">
    <property type="entry name" value="P-loop containing nucleotide triphosphate hydrolases"/>
    <property type="match status" value="1"/>
</dbReference>
<proteinExistence type="predicted"/>
<organism evidence="5 6">
    <name type="scientific">Camellia sinensis</name>
    <name type="common">Tea plant</name>
    <name type="synonym">Thea sinensis</name>
    <dbReference type="NCBI Taxonomy" id="4442"/>
    <lineage>
        <taxon>Eukaryota</taxon>
        <taxon>Viridiplantae</taxon>
        <taxon>Streptophyta</taxon>
        <taxon>Embryophyta</taxon>
        <taxon>Tracheophyta</taxon>
        <taxon>Spermatophyta</taxon>
        <taxon>Magnoliopsida</taxon>
        <taxon>eudicotyledons</taxon>
        <taxon>Gunneridae</taxon>
        <taxon>Pentapetalae</taxon>
        <taxon>asterids</taxon>
        <taxon>Ericales</taxon>
        <taxon>Theaceae</taxon>
        <taxon>Camellia</taxon>
    </lineage>
</organism>
<dbReference type="SUPFAM" id="SSF52540">
    <property type="entry name" value="P-loop containing nucleoside triphosphate hydrolases"/>
    <property type="match status" value="1"/>
</dbReference>
<dbReference type="InterPro" id="IPR003959">
    <property type="entry name" value="ATPase_AAA_core"/>
</dbReference>
<dbReference type="Proteomes" id="UP000593564">
    <property type="component" value="Unassembled WGS sequence"/>
</dbReference>
<dbReference type="Pfam" id="PF00004">
    <property type="entry name" value="AAA"/>
    <property type="match status" value="1"/>
</dbReference>
<dbReference type="PANTHER" id="PTHR45644:SF76">
    <property type="entry name" value="AAA+ ATPASE DOMAIN-CONTAINING PROTEIN"/>
    <property type="match status" value="1"/>
</dbReference>
<evidence type="ECO:0000313" key="6">
    <source>
        <dbReference type="Proteomes" id="UP000593564"/>
    </source>
</evidence>
<evidence type="ECO:0000256" key="2">
    <source>
        <dbReference type="ARBA" id="ARBA00022840"/>
    </source>
</evidence>
<feature type="region of interest" description="Disordered" evidence="3">
    <location>
        <begin position="99"/>
        <end position="134"/>
    </location>
</feature>
<dbReference type="GO" id="GO:0005524">
    <property type="term" value="F:ATP binding"/>
    <property type="evidence" value="ECO:0007669"/>
    <property type="project" value="UniProtKB-KW"/>
</dbReference>
<dbReference type="EMBL" id="JACBKZ010000007">
    <property type="protein sequence ID" value="KAF5946410.1"/>
    <property type="molecule type" value="Genomic_DNA"/>
</dbReference>
<evidence type="ECO:0000256" key="3">
    <source>
        <dbReference type="SAM" id="MobiDB-lite"/>
    </source>
</evidence>
<protein>
    <recommendedName>
        <fullName evidence="4">ATPase AAA-type core domain-containing protein</fullName>
    </recommendedName>
</protein>
<keyword evidence="1" id="KW-0547">Nucleotide-binding</keyword>
<reference evidence="5 6" key="2">
    <citation type="submission" date="2020-07" db="EMBL/GenBank/DDBJ databases">
        <title>Genome assembly of wild tea tree DASZ reveals pedigree and selection history of tea varieties.</title>
        <authorList>
            <person name="Zhang W."/>
        </authorList>
    </citation>
    <scope>NUCLEOTIDE SEQUENCE [LARGE SCALE GENOMIC DNA]</scope>
    <source>
        <strain evidence="6">cv. G240</strain>
        <tissue evidence="5">Leaf</tissue>
    </source>
</reference>
<accession>A0A7J7H0D9</accession>
<evidence type="ECO:0000256" key="1">
    <source>
        <dbReference type="ARBA" id="ARBA00022741"/>
    </source>
</evidence>
<reference evidence="6" key="1">
    <citation type="journal article" date="2020" name="Nat. Commun.">
        <title>Genome assembly of wild tea tree DASZ reveals pedigree and selection history of tea varieties.</title>
        <authorList>
            <person name="Zhang W."/>
            <person name="Zhang Y."/>
            <person name="Qiu H."/>
            <person name="Guo Y."/>
            <person name="Wan H."/>
            <person name="Zhang X."/>
            <person name="Scossa F."/>
            <person name="Alseekh S."/>
            <person name="Zhang Q."/>
            <person name="Wang P."/>
            <person name="Xu L."/>
            <person name="Schmidt M.H."/>
            <person name="Jia X."/>
            <person name="Li D."/>
            <person name="Zhu A."/>
            <person name="Guo F."/>
            <person name="Chen W."/>
            <person name="Ni D."/>
            <person name="Usadel B."/>
            <person name="Fernie A.R."/>
            <person name="Wen W."/>
        </authorList>
    </citation>
    <scope>NUCLEOTIDE SEQUENCE [LARGE SCALE GENOMIC DNA]</scope>
    <source>
        <strain evidence="6">cv. G240</strain>
    </source>
</reference>
<keyword evidence="2" id="KW-0067">ATP-binding</keyword>
<dbReference type="GO" id="GO:0016887">
    <property type="term" value="F:ATP hydrolysis activity"/>
    <property type="evidence" value="ECO:0007669"/>
    <property type="project" value="InterPro"/>
</dbReference>
<feature type="domain" description="ATPase AAA-type core" evidence="4">
    <location>
        <begin position="192"/>
        <end position="237"/>
    </location>
</feature>
<evidence type="ECO:0000259" key="4">
    <source>
        <dbReference type="Pfam" id="PF00004"/>
    </source>
</evidence>
<keyword evidence="6" id="KW-1185">Reference proteome</keyword>
<dbReference type="GO" id="GO:0005741">
    <property type="term" value="C:mitochondrial outer membrane"/>
    <property type="evidence" value="ECO:0007669"/>
    <property type="project" value="TreeGrafter"/>
</dbReference>
<sequence length="451" mass="49728">MCWAELVENEVKVRDWTEVDSELLSVRAVTGTLRRQSSGEEVGSRGTECSSNPSKLHRNASAAANMNNLNMNNLVSQSSSANPGSFGDAPKDEAVAMKPETKVGSTDPEASTSTAKDAGNSAPASKALEIPPDNEFEKCTRPEVIPASEIGVTFKDIGALDDIKESLQELVMLPLRRPDLFKGGLLKPCRGILLFGRPGTGKTMLAKAIANEAGASFVNAFMSTITSKWFGEDEKNVYLCGDLNPGATGLLTPTAVTSVVNPGVTPAVPGGPLSHHERPEKFAGENFKRWQQKMLFYLPTLNLAKVLSKDPPAVTENEPDRQKVMALDTWKHTDYLYRNYVFNSLTDSLYSVFCSKSSAKELWESLDKKYRTEDAGAKKFVVGRFLVFKMVDSKTVISQVQEFQVILHEIHVEGMPLNESFQVAVIIEKLLNGWKNFKNYLKHKRKEMSVE</sequence>
<dbReference type="InterPro" id="IPR027417">
    <property type="entry name" value="P-loop_NTPase"/>
</dbReference>
<feature type="region of interest" description="Disordered" evidence="3">
    <location>
        <begin position="35"/>
        <end position="55"/>
    </location>
</feature>
<dbReference type="Pfam" id="PF14223">
    <property type="entry name" value="Retrotran_gag_2"/>
    <property type="match status" value="1"/>
</dbReference>
<name>A0A7J7H0D9_CAMSI</name>
<dbReference type="AlphaFoldDB" id="A0A7J7H0D9"/>
<evidence type="ECO:0000313" key="5">
    <source>
        <dbReference type="EMBL" id="KAF5946410.1"/>
    </source>
</evidence>
<feature type="region of interest" description="Disordered" evidence="3">
    <location>
        <begin position="73"/>
        <end position="92"/>
    </location>
</feature>
<dbReference type="InterPro" id="IPR051701">
    <property type="entry name" value="Mito_OM_Translocase_MSP1"/>
</dbReference>
<comment type="caution">
    <text evidence="5">The sequence shown here is derived from an EMBL/GenBank/DDBJ whole genome shotgun (WGS) entry which is preliminary data.</text>
</comment>
<dbReference type="PANTHER" id="PTHR45644">
    <property type="entry name" value="AAA ATPASE, PUTATIVE (AFU_ORTHOLOGUE AFUA_2G12920)-RELATED-RELATED"/>
    <property type="match status" value="1"/>
</dbReference>